<gene>
    <name evidence="1" type="ORF">JEU22_03935</name>
</gene>
<dbReference type="EMBL" id="JAEHTE010000002">
    <property type="protein sequence ID" value="MBI6883055.1"/>
    <property type="molecule type" value="Genomic_DNA"/>
</dbReference>
<organism evidence="1 2">
    <name type="scientific">Pseudomonas putida</name>
    <name type="common">Arthrobacter siderocapsulatus</name>
    <dbReference type="NCBI Taxonomy" id="303"/>
    <lineage>
        <taxon>Bacteria</taxon>
        <taxon>Pseudomonadati</taxon>
        <taxon>Pseudomonadota</taxon>
        <taxon>Gammaproteobacteria</taxon>
        <taxon>Pseudomonadales</taxon>
        <taxon>Pseudomonadaceae</taxon>
        <taxon>Pseudomonas</taxon>
    </lineage>
</organism>
<sequence length="163" mass="17287">MPSLAVLALQAALKISSASTVNSELTDKIIEAEDLLSSLLPDLQKLVAGAAQVDPEAYGRVLSLISGSADLVPVYVVVRQVSTHLHDLDAELVGHYQVLVPGYLSDELQAAVALDQFHDSVPVKVLEDFDFHVVKAIDAPLDYENGSLASLGDYAGLTAESAF</sequence>
<comment type="caution">
    <text evidence="1">The sequence shown here is derived from an EMBL/GenBank/DDBJ whole genome shotgun (WGS) entry which is preliminary data.</text>
</comment>
<accession>A0A8I1EC36</accession>
<evidence type="ECO:0000313" key="1">
    <source>
        <dbReference type="EMBL" id="MBI6883055.1"/>
    </source>
</evidence>
<dbReference type="Proteomes" id="UP000637061">
    <property type="component" value="Unassembled WGS sequence"/>
</dbReference>
<protein>
    <submittedName>
        <fullName evidence="1">Uncharacterized protein</fullName>
    </submittedName>
</protein>
<proteinExistence type="predicted"/>
<evidence type="ECO:0000313" key="2">
    <source>
        <dbReference type="Proteomes" id="UP000637061"/>
    </source>
</evidence>
<dbReference type="AlphaFoldDB" id="A0A8I1EC36"/>
<reference evidence="1" key="1">
    <citation type="submission" date="2020-12" db="EMBL/GenBank/DDBJ databases">
        <title>Enhanced detection system for hospital associated transmission using whole genome sequencing surveillance.</title>
        <authorList>
            <person name="Harrison L.H."/>
            <person name="Van Tyne D."/>
            <person name="Marsh J.W."/>
            <person name="Griffith M.P."/>
            <person name="Snyder D.J."/>
            <person name="Cooper V.S."/>
            <person name="Mustapha M."/>
        </authorList>
    </citation>
    <scope>NUCLEOTIDE SEQUENCE</scope>
    <source>
        <strain evidence="1">PSB00042</strain>
    </source>
</reference>
<name>A0A8I1EC36_PSEPU</name>
<dbReference type="RefSeq" id="WP_198746669.1">
    <property type="nucleotide sequence ID" value="NZ_JAEHTE010000002.1"/>
</dbReference>